<comment type="caution">
    <text evidence="3">The sequence shown here is derived from an EMBL/GenBank/DDBJ whole genome shotgun (WGS) entry which is preliminary data.</text>
</comment>
<reference evidence="3 4" key="1">
    <citation type="submission" date="2019-07" db="EMBL/GenBank/DDBJ databases">
        <title>Genomics analysis of Aphanomyces spp. identifies a new class of oomycete effector associated with host adaptation.</title>
        <authorList>
            <person name="Gaulin E."/>
        </authorList>
    </citation>
    <scope>NUCLEOTIDE SEQUENCE [LARGE SCALE GENOMIC DNA]</scope>
    <source>
        <strain evidence="3 4">ATCC 201684</strain>
    </source>
</reference>
<dbReference type="EMBL" id="VJMJ01000009">
    <property type="protein sequence ID" value="KAF0744780.1"/>
    <property type="molecule type" value="Genomic_DNA"/>
</dbReference>
<dbReference type="AlphaFoldDB" id="A0A6G0XVU1"/>
<protein>
    <submittedName>
        <fullName evidence="3">Uncharacterized protein</fullName>
    </submittedName>
</protein>
<proteinExistence type="predicted"/>
<dbReference type="VEuPathDB" id="FungiDB:AeMF1_021819"/>
<evidence type="ECO:0000313" key="4">
    <source>
        <dbReference type="Proteomes" id="UP000481153"/>
    </source>
</evidence>
<keyword evidence="1" id="KW-0812">Transmembrane</keyword>
<dbReference type="Proteomes" id="UP000481153">
    <property type="component" value="Unassembled WGS sequence"/>
</dbReference>
<feature type="chain" id="PRO_5026056692" evidence="2">
    <location>
        <begin position="22"/>
        <end position="293"/>
    </location>
</feature>
<name>A0A6G0XVU1_9STRA</name>
<dbReference type="GO" id="GO:0005576">
    <property type="term" value="C:extracellular region"/>
    <property type="evidence" value="ECO:0007669"/>
    <property type="project" value="InterPro"/>
</dbReference>
<keyword evidence="1" id="KW-1133">Transmembrane helix</keyword>
<feature type="transmembrane region" description="Helical" evidence="1">
    <location>
        <begin position="253"/>
        <end position="275"/>
    </location>
</feature>
<sequence>MKLTSLLSVVFAALVASPVAGRSCTKADWEAVEKATHESPLSAACAADMNMPLGDFFAHKQPTAEQNKAFDESSNCKELYAEMQAASIAQHCSELEVFKYVTWEMVVALMDVGAYPKTSTHCDRAAIKEAFSHLLLNNNLVACLTTTGLYSSVVTHKIPTVHELAIVANTTSCADFYDEAQALLKEQPHCTMEKGAKGRDIHAVESVSFSVFVQWMQVLTMIHTKHVVPTALSLALSMWEIQDHTSPTHPSQAIVIAQSVFTGAAMAFIGMFIFARWRRASEEARGLLRPSYM</sequence>
<keyword evidence="2" id="KW-0732">Signal</keyword>
<feature type="signal peptide" evidence="2">
    <location>
        <begin position="1"/>
        <end position="21"/>
    </location>
</feature>
<keyword evidence="1" id="KW-0472">Membrane</keyword>
<organism evidence="3 4">
    <name type="scientific">Aphanomyces euteiches</name>
    <dbReference type="NCBI Taxonomy" id="100861"/>
    <lineage>
        <taxon>Eukaryota</taxon>
        <taxon>Sar</taxon>
        <taxon>Stramenopiles</taxon>
        <taxon>Oomycota</taxon>
        <taxon>Saprolegniomycetes</taxon>
        <taxon>Saprolegniales</taxon>
        <taxon>Verrucalvaceae</taxon>
        <taxon>Aphanomyces</taxon>
    </lineage>
</organism>
<dbReference type="InterPro" id="IPR036470">
    <property type="entry name" value="Elicitin_sf"/>
</dbReference>
<evidence type="ECO:0000256" key="1">
    <source>
        <dbReference type="SAM" id="Phobius"/>
    </source>
</evidence>
<gene>
    <name evidence="3" type="ORF">Ae201684_001234</name>
</gene>
<keyword evidence="4" id="KW-1185">Reference proteome</keyword>
<dbReference type="Gene3D" id="1.10.239.10">
    <property type="entry name" value="Elicitin domain"/>
    <property type="match status" value="1"/>
</dbReference>
<dbReference type="OrthoDB" id="65743at2759"/>
<evidence type="ECO:0000256" key="2">
    <source>
        <dbReference type="SAM" id="SignalP"/>
    </source>
</evidence>
<evidence type="ECO:0000313" key="3">
    <source>
        <dbReference type="EMBL" id="KAF0744780.1"/>
    </source>
</evidence>
<accession>A0A6G0XVU1</accession>